<dbReference type="CDD" id="cd06572">
    <property type="entry name" value="Histidinol_dh"/>
    <property type="match status" value="1"/>
</dbReference>
<organism evidence="19 20">
    <name type="scientific">Legionella clemsonensis</name>
    <dbReference type="NCBI Taxonomy" id="1867846"/>
    <lineage>
        <taxon>Bacteria</taxon>
        <taxon>Pseudomonadati</taxon>
        <taxon>Pseudomonadota</taxon>
        <taxon>Gammaproteobacteria</taxon>
        <taxon>Legionellales</taxon>
        <taxon>Legionellaceae</taxon>
        <taxon>Legionella</taxon>
    </lineage>
</organism>
<feature type="binding site" evidence="12 16">
    <location>
        <position position="418"/>
    </location>
    <ligand>
        <name>substrate</name>
    </ligand>
</feature>
<feature type="binding site" evidence="12 15">
    <location>
        <position position="187"/>
    </location>
    <ligand>
        <name>NAD(+)</name>
        <dbReference type="ChEBI" id="CHEBI:57540"/>
    </ligand>
</feature>
<evidence type="ECO:0000256" key="3">
    <source>
        <dbReference type="ARBA" id="ARBA00010178"/>
    </source>
</evidence>
<evidence type="ECO:0000256" key="14">
    <source>
        <dbReference type="PIRSR" id="PIRSR000099-1"/>
    </source>
</evidence>
<dbReference type="OrthoDB" id="9805269at2"/>
<feature type="binding site" evidence="12 16">
    <location>
        <position position="413"/>
    </location>
    <ligand>
        <name>substrate</name>
    </ligand>
</feature>
<comment type="catalytic activity">
    <reaction evidence="11 12">
        <text>L-histidinol + 2 NAD(+) + H2O = L-histidine + 2 NADH + 3 H(+)</text>
        <dbReference type="Rhea" id="RHEA:20641"/>
        <dbReference type="ChEBI" id="CHEBI:15377"/>
        <dbReference type="ChEBI" id="CHEBI:15378"/>
        <dbReference type="ChEBI" id="CHEBI:57540"/>
        <dbReference type="ChEBI" id="CHEBI:57595"/>
        <dbReference type="ChEBI" id="CHEBI:57699"/>
        <dbReference type="ChEBI" id="CHEBI:57945"/>
        <dbReference type="EC" id="1.1.1.23"/>
    </reaction>
</comment>
<evidence type="ECO:0000256" key="11">
    <source>
        <dbReference type="ARBA" id="ARBA00049489"/>
    </source>
</evidence>
<keyword evidence="8 12" id="KW-0560">Oxidoreductase</keyword>
<dbReference type="UniPathway" id="UPA00031">
    <property type="reaction ID" value="UER00014"/>
</dbReference>
<feature type="binding site" evidence="12 17">
    <location>
        <position position="359"/>
    </location>
    <ligand>
        <name>Zn(2+)</name>
        <dbReference type="ChEBI" id="CHEBI:29105"/>
    </ligand>
</feature>
<dbReference type="GO" id="GO:0008270">
    <property type="term" value="F:zinc ion binding"/>
    <property type="evidence" value="ECO:0007669"/>
    <property type="project" value="UniProtKB-UniRule"/>
</dbReference>
<proteinExistence type="inferred from homology"/>
<comment type="similarity">
    <text evidence="3 12 13 18">Belongs to the histidinol dehydrogenase family.</text>
</comment>
<feature type="active site" description="Proton acceptor" evidence="12 14">
    <location>
        <position position="326"/>
    </location>
</feature>
<dbReference type="AlphaFoldDB" id="A0A222P2Q8"/>
<evidence type="ECO:0000256" key="5">
    <source>
        <dbReference type="ARBA" id="ARBA00022605"/>
    </source>
</evidence>
<feature type="binding site" evidence="12 16">
    <location>
        <position position="326"/>
    </location>
    <ligand>
        <name>substrate</name>
    </ligand>
</feature>
<dbReference type="EC" id="1.1.1.23" evidence="4 12"/>
<evidence type="ECO:0000256" key="16">
    <source>
        <dbReference type="PIRSR" id="PIRSR000099-3"/>
    </source>
</evidence>
<evidence type="ECO:0000256" key="6">
    <source>
        <dbReference type="ARBA" id="ARBA00022723"/>
    </source>
</evidence>
<keyword evidence="9 12" id="KW-0520">NAD</keyword>
<keyword evidence="20" id="KW-1185">Reference proteome</keyword>
<evidence type="ECO:0000256" key="7">
    <source>
        <dbReference type="ARBA" id="ARBA00022833"/>
    </source>
</evidence>
<feature type="active site" description="Proton acceptor" evidence="12 14">
    <location>
        <position position="325"/>
    </location>
</feature>
<evidence type="ECO:0000256" key="10">
    <source>
        <dbReference type="ARBA" id="ARBA00023102"/>
    </source>
</evidence>
<feature type="binding site" evidence="12 17">
    <location>
        <position position="261"/>
    </location>
    <ligand>
        <name>Zn(2+)</name>
        <dbReference type="ChEBI" id="CHEBI:29105"/>
    </ligand>
</feature>
<dbReference type="Gene3D" id="1.20.5.1300">
    <property type="match status" value="1"/>
</dbReference>
<dbReference type="SUPFAM" id="SSF53720">
    <property type="entry name" value="ALDH-like"/>
    <property type="match status" value="1"/>
</dbReference>
<dbReference type="GO" id="GO:0000105">
    <property type="term" value="P:L-histidine biosynthetic process"/>
    <property type="evidence" value="ECO:0007669"/>
    <property type="project" value="UniProtKB-UniRule"/>
</dbReference>
<evidence type="ECO:0000256" key="1">
    <source>
        <dbReference type="ARBA" id="ARBA00003850"/>
    </source>
</evidence>
<evidence type="ECO:0000256" key="17">
    <source>
        <dbReference type="PIRSR" id="PIRSR000099-4"/>
    </source>
</evidence>
<evidence type="ECO:0000313" key="20">
    <source>
        <dbReference type="Proteomes" id="UP000201728"/>
    </source>
</evidence>
<dbReference type="Pfam" id="PF00815">
    <property type="entry name" value="Histidinol_dh"/>
    <property type="match status" value="1"/>
</dbReference>
<dbReference type="InterPro" id="IPR001692">
    <property type="entry name" value="Histidinol_DH_CS"/>
</dbReference>
<sequence>MLTYYFWKNYSTEERQLLLARPQQSKYFQKQVETIISAVKLQGDAALYAFTREFDGVDLTGLQIPSASINRAEISASAMDALTTAIKTITSYHQTLLPQPSIFSTIEGVTIERIYRPINRVGLYVPGGNKTPLISSLLMQAIPAKVAGCPVKILCTPPNPEGQLDPHLLVAAKLCGIETIYQVGGAQAIAAMAYGTDSIPKVDKLFGPGNSFVTEAKSQIARDPLGAAIDMPAGPSEVMIATDEQASPAFVAADLLAQAEHGVDSQVILLCESEQFANKVKEAVAQQLVNLSRKTIIKQALQHSRILICSNALEQCNIINAYAPEHLIINRSDALSWVPNIQSAGTVFLGQWAAETLGDYATGSNHVLPTNGYARNHSSLGTMDFLKTLSVQHVTSQGLVHLSHAAQTLALIEGLDAHANAVKLRLNALE</sequence>
<reference evidence="20" key="1">
    <citation type="submission" date="2016-07" db="EMBL/GenBank/DDBJ databases">
        <authorList>
            <person name="Florea S."/>
            <person name="Webb J.S."/>
            <person name="Jaromczyk J."/>
            <person name="Schardl C.L."/>
        </authorList>
    </citation>
    <scope>NUCLEOTIDE SEQUENCE [LARGE SCALE GENOMIC DNA]</scope>
    <source>
        <strain evidence="20">CDC-D5610</strain>
    </source>
</reference>
<evidence type="ECO:0000256" key="12">
    <source>
        <dbReference type="HAMAP-Rule" id="MF_01024"/>
    </source>
</evidence>
<gene>
    <name evidence="12 19" type="primary">hisD</name>
    <name evidence="19" type="ORF">clem_07865</name>
</gene>
<evidence type="ECO:0000256" key="9">
    <source>
        <dbReference type="ARBA" id="ARBA00023027"/>
    </source>
</evidence>
<feature type="binding site" evidence="12 15">
    <location>
        <position position="210"/>
    </location>
    <ligand>
        <name>NAD(+)</name>
        <dbReference type="ChEBI" id="CHEBI:57540"/>
    </ligand>
</feature>
<dbReference type="KEGG" id="lcd:clem_07865"/>
<dbReference type="PRINTS" id="PR00083">
    <property type="entry name" value="HOLDHDRGNASE"/>
</dbReference>
<dbReference type="GO" id="GO:0051287">
    <property type="term" value="F:NAD binding"/>
    <property type="evidence" value="ECO:0007669"/>
    <property type="project" value="InterPro"/>
</dbReference>
<dbReference type="GO" id="GO:0004399">
    <property type="term" value="F:histidinol dehydrogenase activity"/>
    <property type="evidence" value="ECO:0007669"/>
    <property type="project" value="UniProtKB-UniRule"/>
</dbReference>
<dbReference type="Gene3D" id="3.40.50.1980">
    <property type="entry name" value="Nitrogenase molybdenum iron protein domain"/>
    <property type="match status" value="2"/>
</dbReference>
<feature type="binding site" evidence="12 17">
    <location>
        <position position="418"/>
    </location>
    <ligand>
        <name>Zn(2+)</name>
        <dbReference type="ChEBI" id="CHEBI:29105"/>
    </ligand>
</feature>
<feature type="binding site" evidence="12 16">
    <location>
        <position position="258"/>
    </location>
    <ligand>
        <name>substrate</name>
    </ligand>
</feature>
<dbReference type="EMBL" id="CP016397">
    <property type="protein sequence ID" value="ASQ46126.1"/>
    <property type="molecule type" value="Genomic_DNA"/>
</dbReference>
<comment type="function">
    <text evidence="1 12">Catalyzes the sequential NAD-dependent oxidations of L-histidinol to L-histidinaldehyde and then to L-histidine.</text>
</comment>
<dbReference type="HAMAP" id="MF_01024">
    <property type="entry name" value="HisD"/>
    <property type="match status" value="1"/>
</dbReference>
<evidence type="ECO:0000256" key="18">
    <source>
        <dbReference type="RuleBase" id="RU004175"/>
    </source>
</evidence>
<dbReference type="NCBIfam" id="TIGR00069">
    <property type="entry name" value="hisD"/>
    <property type="match status" value="1"/>
</dbReference>
<dbReference type="FunFam" id="3.40.50.1980:FF:000001">
    <property type="entry name" value="Histidinol dehydrogenase"/>
    <property type="match status" value="1"/>
</dbReference>
<keyword evidence="5 12" id="KW-0028">Amino-acid biosynthesis</keyword>
<feature type="binding site" evidence="12 16">
    <location>
        <position position="359"/>
    </location>
    <ligand>
        <name>substrate</name>
    </ligand>
</feature>
<evidence type="ECO:0000313" key="19">
    <source>
        <dbReference type="EMBL" id="ASQ46126.1"/>
    </source>
</evidence>
<dbReference type="RefSeq" id="WP_094091110.1">
    <property type="nucleotide sequence ID" value="NZ_CP016397.1"/>
</dbReference>
<dbReference type="GO" id="GO:0005829">
    <property type="term" value="C:cytosol"/>
    <property type="evidence" value="ECO:0007669"/>
    <property type="project" value="TreeGrafter"/>
</dbReference>
<protein>
    <recommendedName>
        <fullName evidence="4 12">Histidinol dehydrogenase</fullName>
        <shortName evidence="12">HDH</shortName>
        <ecNumber evidence="4 12">1.1.1.23</ecNumber>
    </recommendedName>
</protein>
<dbReference type="InterPro" id="IPR016161">
    <property type="entry name" value="Ald_DH/histidinol_DH"/>
</dbReference>
<evidence type="ECO:0000256" key="15">
    <source>
        <dbReference type="PIRSR" id="PIRSR000099-2"/>
    </source>
</evidence>
<feature type="binding site" evidence="12 15">
    <location>
        <position position="124"/>
    </location>
    <ligand>
        <name>NAD(+)</name>
        <dbReference type="ChEBI" id="CHEBI:57540"/>
    </ligand>
</feature>
<keyword evidence="10 12" id="KW-0368">Histidine biosynthesis</keyword>
<evidence type="ECO:0000256" key="13">
    <source>
        <dbReference type="PIRNR" id="PIRNR000099"/>
    </source>
</evidence>
<dbReference type="InterPro" id="IPR022695">
    <property type="entry name" value="Histidinol_DH_monofunct"/>
</dbReference>
<dbReference type="InterPro" id="IPR012131">
    <property type="entry name" value="Hstdl_DH"/>
</dbReference>
<feature type="binding site" evidence="12 16">
    <location>
        <position position="236"/>
    </location>
    <ligand>
        <name>substrate</name>
    </ligand>
</feature>
<keyword evidence="6 12" id="KW-0479">Metal-binding</keyword>
<feature type="binding site" evidence="12 16">
    <location>
        <position position="261"/>
    </location>
    <ligand>
        <name>substrate</name>
    </ligand>
</feature>
<dbReference type="PROSITE" id="PS00611">
    <property type="entry name" value="HISOL_DEHYDROGENASE"/>
    <property type="match status" value="1"/>
</dbReference>
<feature type="binding site" evidence="12 17">
    <location>
        <position position="258"/>
    </location>
    <ligand>
        <name>Zn(2+)</name>
        <dbReference type="ChEBI" id="CHEBI:29105"/>
    </ligand>
</feature>
<evidence type="ECO:0000256" key="4">
    <source>
        <dbReference type="ARBA" id="ARBA00012965"/>
    </source>
</evidence>
<evidence type="ECO:0000256" key="2">
    <source>
        <dbReference type="ARBA" id="ARBA00004940"/>
    </source>
</evidence>
<dbReference type="PANTHER" id="PTHR21256:SF2">
    <property type="entry name" value="HISTIDINE BIOSYNTHESIS TRIFUNCTIONAL PROTEIN"/>
    <property type="match status" value="1"/>
</dbReference>
<comment type="pathway">
    <text evidence="2 12">Amino-acid biosynthesis; L-histidine biosynthesis; L-histidine from 5-phospho-alpha-D-ribose 1-diphosphate: step 9/9.</text>
</comment>
<comment type="cofactor">
    <cofactor evidence="12 17">
        <name>Zn(2+)</name>
        <dbReference type="ChEBI" id="CHEBI:29105"/>
    </cofactor>
    <text evidence="12 17">Binds 1 zinc ion per subunit.</text>
</comment>
<keyword evidence="7 12" id="KW-0862">Zinc</keyword>
<accession>A0A222P2Q8</accession>
<dbReference type="PANTHER" id="PTHR21256">
    <property type="entry name" value="HISTIDINOL DEHYDROGENASE HDH"/>
    <property type="match status" value="1"/>
</dbReference>
<name>A0A222P2Q8_9GAMM</name>
<dbReference type="Proteomes" id="UP000201728">
    <property type="component" value="Chromosome"/>
</dbReference>
<dbReference type="FunFam" id="3.40.50.1980:FF:000002">
    <property type="entry name" value="Histidinol dehydrogenase, chloroplastic"/>
    <property type="match status" value="1"/>
</dbReference>
<evidence type="ECO:0000256" key="8">
    <source>
        <dbReference type="ARBA" id="ARBA00023002"/>
    </source>
</evidence>
<dbReference type="PIRSF" id="PIRSF000099">
    <property type="entry name" value="Histidinol_dh"/>
    <property type="match status" value="1"/>
</dbReference>